<dbReference type="AlphaFoldDB" id="A0A9P6NBS9"/>
<keyword evidence="2" id="KW-1185">Reference proteome</keyword>
<sequence length="253" mass="28041">MPCICAPTTTVMGCAANFGQRNANAPHRVQVLPVALPGPEMGHSPLHSTAFICQPHSTPCEGNLERLHNLVMTNEEALKVIKDQVDKEKTKNTLVIFIDGSIIPGVGGGAAAITEKLWAKAPIVTLVIFCDSQQALLVLHEPSTMKSNHYIMLSLKELVSNLKPDTYINLYWIPKCSDINLHKKYNEEAHDKKKAAQLIGNRMTLQVPFSRLTERIKTCFNVHSAQSQLTNWSRQVILSVFPILGTLPVTEKR</sequence>
<proteinExistence type="predicted"/>
<protein>
    <submittedName>
        <fullName evidence="1">Uncharacterized protein</fullName>
    </submittedName>
</protein>
<evidence type="ECO:0000313" key="1">
    <source>
        <dbReference type="EMBL" id="KAG0140851.1"/>
    </source>
</evidence>
<accession>A0A9P6NBS9</accession>
<evidence type="ECO:0000313" key="2">
    <source>
        <dbReference type="Proteomes" id="UP000886653"/>
    </source>
</evidence>
<dbReference type="Proteomes" id="UP000886653">
    <property type="component" value="Unassembled WGS sequence"/>
</dbReference>
<name>A0A9P6NBS9_9BASI</name>
<gene>
    <name evidence="1" type="ORF">CROQUDRAFT_136463</name>
</gene>
<dbReference type="EMBL" id="MU167415">
    <property type="protein sequence ID" value="KAG0140851.1"/>
    <property type="molecule type" value="Genomic_DNA"/>
</dbReference>
<organism evidence="1 2">
    <name type="scientific">Cronartium quercuum f. sp. fusiforme G11</name>
    <dbReference type="NCBI Taxonomy" id="708437"/>
    <lineage>
        <taxon>Eukaryota</taxon>
        <taxon>Fungi</taxon>
        <taxon>Dikarya</taxon>
        <taxon>Basidiomycota</taxon>
        <taxon>Pucciniomycotina</taxon>
        <taxon>Pucciniomycetes</taxon>
        <taxon>Pucciniales</taxon>
        <taxon>Coleosporiaceae</taxon>
        <taxon>Cronartium</taxon>
    </lineage>
</organism>
<comment type="caution">
    <text evidence="1">The sequence shown here is derived from an EMBL/GenBank/DDBJ whole genome shotgun (WGS) entry which is preliminary data.</text>
</comment>
<reference evidence="1" key="1">
    <citation type="submission" date="2013-11" db="EMBL/GenBank/DDBJ databases">
        <title>Genome sequence of the fusiform rust pathogen reveals effectors for host alternation and coevolution with pine.</title>
        <authorList>
            <consortium name="DOE Joint Genome Institute"/>
            <person name="Smith K."/>
            <person name="Pendleton A."/>
            <person name="Kubisiak T."/>
            <person name="Anderson C."/>
            <person name="Salamov A."/>
            <person name="Aerts A."/>
            <person name="Riley R."/>
            <person name="Clum A."/>
            <person name="Lindquist E."/>
            <person name="Ence D."/>
            <person name="Campbell M."/>
            <person name="Kronenberg Z."/>
            <person name="Feau N."/>
            <person name="Dhillon B."/>
            <person name="Hamelin R."/>
            <person name="Burleigh J."/>
            <person name="Smith J."/>
            <person name="Yandell M."/>
            <person name="Nelson C."/>
            <person name="Grigoriev I."/>
            <person name="Davis J."/>
        </authorList>
    </citation>
    <scope>NUCLEOTIDE SEQUENCE</scope>
    <source>
        <strain evidence="1">G11</strain>
    </source>
</reference>